<reference evidence="4" key="1">
    <citation type="journal article" date="2021" name="Curr. Microbiol.">
        <title>Complete genome of nocamycin-producing strain Saccharothrix syringae NRRL B-16468 reveals the biosynthetic potential for secondary metabolites.</title>
        <authorList>
            <person name="Mo X."/>
            <person name="Yang S."/>
        </authorList>
    </citation>
    <scope>NUCLEOTIDE SEQUENCE [LARGE SCALE GENOMIC DNA]</scope>
    <source>
        <strain evidence="4">ATCC 51364 / DSM 43886 / JCM 6844 / KCTC 9398 / NBRC 14523 / NRRL B-16468 / INA 2240</strain>
    </source>
</reference>
<evidence type="ECO:0000313" key="3">
    <source>
        <dbReference type="EMBL" id="QFZ17637.1"/>
    </source>
</evidence>
<sequence>MNRALTRLPIALALLAAAACSGNGASGTPTPAPNSGGTTTSTTGSTVGGGDALADLKPCDLLTSGEVTRLGLSNPGEADRVGGAEACRWNVSGNGGLLAAVNPTQGFADLNYEGEKTSPTKAGDRDAILVEAHAGAQNICHVVIEVSDSSSVQVIANLTASSTDTAAACKRATDAAELIAPKLP</sequence>
<dbReference type="OrthoDB" id="3699711at2"/>
<evidence type="ECO:0000313" key="4">
    <source>
        <dbReference type="Proteomes" id="UP000325787"/>
    </source>
</evidence>
<keyword evidence="4" id="KW-1185">Reference proteome</keyword>
<dbReference type="Pfam" id="PF12079">
    <property type="entry name" value="DUF3558"/>
    <property type="match status" value="1"/>
</dbReference>
<evidence type="ECO:0000256" key="1">
    <source>
        <dbReference type="SAM" id="MobiDB-lite"/>
    </source>
</evidence>
<dbReference type="KEGG" id="ssyi:EKG83_09220"/>
<feature type="chain" id="PRO_5039319311" evidence="2">
    <location>
        <begin position="26"/>
        <end position="184"/>
    </location>
</feature>
<organism evidence="3 4">
    <name type="scientific">Saccharothrix syringae</name>
    <name type="common">Nocardiopsis syringae</name>
    <dbReference type="NCBI Taxonomy" id="103733"/>
    <lineage>
        <taxon>Bacteria</taxon>
        <taxon>Bacillati</taxon>
        <taxon>Actinomycetota</taxon>
        <taxon>Actinomycetes</taxon>
        <taxon>Pseudonocardiales</taxon>
        <taxon>Pseudonocardiaceae</taxon>
        <taxon>Saccharothrix</taxon>
    </lineage>
</organism>
<feature type="compositionally biased region" description="Low complexity" evidence="1">
    <location>
        <begin position="26"/>
        <end position="45"/>
    </location>
</feature>
<gene>
    <name evidence="3" type="ORF">EKG83_09220</name>
</gene>
<dbReference type="PROSITE" id="PS51257">
    <property type="entry name" value="PROKAR_LIPOPROTEIN"/>
    <property type="match status" value="1"/>
</dbReference>
<accession>A0A5Q0GU90</accession>
<dbReference type="EMBL" id="CP034550">
    <property type="protein sequence ID" value="QFZ17637.1"/>
    <property type="molecule type" value="Genomic_DNA"/>
</dbReference>
<dbReference type="Proteomes" id="UP000325787">
    <property type="component" value="Chromosome"/>
</dbReference>
<keyword evidence="2" id="KW-0732">Signal</keyword>
<feature type="region of interest" description="Disordered" evidence="1">
    <location>
        <begin position="23"/>
        <end position="49"/>
    </location>
</feature>
<name>A0A5Q0GU90_SACSY</name>
<feature type="signal peptide" evidence="2">
    <location>
        <begin position="1"/>
        <end position="25"/>
    </location>
</feature>
<dbReference type="InterPro" id="IPR024520">
    <property type="entry name" value="DUF3558"/>
</dbReference>
<protein>
    <submittedName>
        <fullName evidence="3">DUF3558 domain-containing protein</fullName>
    </submittedName>
</protein>
<evidence type="ECO:0000256" key="2">
    <source>
        <dbReference type="SAM" id="SignalP"/>
    </source>
</evidence>
<proteinExistence type="predicted"/>
<dbReference type="AlphaFoldDB" id="A0A5Q0GU90"/>
<dbReference type="RefSeq" id="WP_051766289.1">
    <property type="nucleotide sequence ID" value="NZ_CP034550.1"/>
</dbReference>